<protein>
    <submittedName>
        <fullName evidence="1">Uncharacterized protein</fullName>
    </submittedName>
</protein>
<gene>
    <name evidence="1" type="ORF">ACFOJE_21010</name>
</gene>
<dbReference type="Proteomes" id="UP001595457">
    <property type="component" value="Unassembled WGS sequence"/>
</dbReference>
<evidence type="ECO:0000313" key="2">
    <source>
        <dbReference type="Proteomes" id="UP001595457"/>
    </source>
</evidence>
<name>A0ABV7B0K4_9GAMM</name>
<evidence type="ECO:0000313" key="1">
    <source>
        <dbReference type="EMBL" id="MFC2974676.1"/>
    </source>
</evidence>
<organism evidence="1 2">
    <name type="scientific">Azotobacter bryophylli</name>
    <dbReference type="NCBI Taxonomy" id="1986537"/>
    <lineage>
        <taxon>Bacteria</taxon>
        <taxon>Pseudomonadati</taxon>
        <taxon>Pseudomonadota</taxon>
        <taxon>Gammaproteobacteria</taxon>
        <taxon>Pseudomonadales</taxon>
        <taxon>Pseudomonadaceae</taxon>
        <taxon>Azotobacter</taxon>
    </lineage>
</organism>
<comment type="caution">
    <text evidence="1">The sequence shown here is derived from an EMBL/GenBank/DDBJ whole genome shotgun (WGS) entry which is preliminary data.</text>
</comment>
<dbReference type="RefSeq" id="WP_377816936.1">
    <property type="nucleotide sequence ID" value="NZ_JBHRSJ010000035.1"/>
</dbReference>
<reference evidence="2" key="1">
    <citation type="journal article" date="2019" name="Int. J. Syst. Evol. Microbiol.">
        <title>The Global Catalogue of Microorganisms (GCM) 10K type strain sequencing project: providing services to taxonomists for standard genome sequencing and annotation.</title>
        <authorList>
            <consortium name="The Broad Institute Genomics Platform"/>
            <consortium name="The Broad Institute Genome Sequencing Center for Infectious Disease"/>
            <person name="Wu L."/>
            <person name="Ma J."/>
        </authorList>
    </citation>
    <scope>NUCLEOTIDE SEQUENCE [LARGE SCALE GENOMIC DNA]</scope>
    <source>
        <strain evidence="2">KCTC 62195</strain>
    </source>
</reference>
<sequence>MAKIIYRPTSGAAAKLRQQARRLGEKLVRRGGGVMNELHDGFILRAVAKGDVVRVTAIDPPAAWLFCDRWGETNAFPHLARHLTRGDLLPTLEPPAPPEVLSITDENVLIATASGFASTGDIPTPYASGSGQTNWNSGYVMSTERSKDRQTVDENTSYMVCARAVNGRTPINKLPTPRLDAQMNYLFTDAFFQQWAGDALFTFRPHVSNSQATSAPRIVTDDSDGLEYEEVVIAASYSRYDKQKSAEKGWDVLEHGWLVGLFRARHAVPEGEGDVLNRWLLPRWGIFVPASQNPNPDLRPVPDPLDGSLWLDHRVADVGMSDDDVNIVVVVSSARREKVGAYTYTDTMGTQLVRINRQTGQYSVTTIAKASATYQQTLTGYGGYILTGAASLPFILSLNRLEYRRPAQDGEETVTALASVQFTASGAAGEAGAIIQPDTIQLVFFSTTGDQLTSGLGAAGYAPFWPRLSWAYSPWGHKDNLGYPNAPQHCVAQYLGNGLIGVVAAPRSQAGTRFAEIDWQLVVLRASDLSFVESRGLIGTLLEHNNTGVCFTVVQPEAESSPAVLMAWVFSYYGEPTSQYKLSRDGGRTWQTVMAGATGPAFYLGNPLRDISICSGL</sequence>
<dbReference type="EMBL" id="JBHRSJ010000035">
    <property type="protein sequence ID" value="MFC2974676.1"/>
    <property type="molecule type" value="Genomic_DNA"/>
</dbReference>
<accession>A0ABV7B0K4</accession>
<keyword evidence="2" id="KW-1185">Reference proteome</keyword>
<proteinExistence type="predicted"/>